<dbReference type="SUPFAM" id="SSF52540">
    <property type="entry name" value="P-loop containing nucleoside triphosphate hydrolases"/>
    <property type="match status" value="1"/>
</dbReference>
<evidence type="ECO:0000256" key="1">
    <source>
        <dbReference type="ARBA" id="ARBA00022741"/>
    </source>
</evidence>
<dbReference type="SMART" id="SM00174">
    <property type="entry name" value="RHO"/>
    <property type="match status" value="1"/>
</dbReference>
<dbReference type="InterPro" id="IPR005225">
    <property type="entry name" value="Small_GTP-bd"/>
</dbReference>
<protein>
    <submittedName>
        <fullName evidence="3">Uncharacterized protein</fullName>
    </submittedName>
</protein>
<feature type="region of interest" description="Disordered" evidence="2">
    <location>
        <begin position="1"/>
        <end position="21"/>
    </location>
</feature>
<dbReference type="Proteomes" id="UP001244341">
    <property type="component" value="Chromosome 8b"/>
</dbReference>
<dbReference type="InterPro" id="IPR027417">
    <property type="entry name" value="P-loop_NTPase"/>
</dbReference>
<proteinExistence type="predicted"/>
<dbReference type="EMBL" id="CP126215">
    <property type="protein sequence ID" value="WIA16868.1"/>
    <property type="molecule type" value="Genomic_DNA"/>
</dbReference>
<feature type="compositionally biased region" description="Polar residues" evidence="2">
    <location>
        <begin position="9"/>
        <end position="18"/>
    </location>
</feature>
<dbReference type="Gene3D" id="3.40.50.300">
    <property type="entry name" value="P-loop containing nucleotide triphosphate hydrolases"/>
    <property type="match status" value="1"/>
</dbReference>
<evidence type="ECO:0000313" key="4">
    <source>
        <dbReference type="Proteomes" id="UP001244341"/>
    </source>
</evidence>
<reference evidence="3 4" key="1">
    <citation type="submission" date="2023-05" db="EMBL/GenBank/DDBJ databases">
        <title>A 100% complete, gapless, phased diploid assembly of the Scenedesmus obliquus UTEX 3031 genome.</title>
        <authorList>
            <person name="Biondi T.C."/>
            <person name="Hanschen E.R."/>
            <person name="Kwon T."/>
            <person name="Eng W."/>
            <person name="Kruse C.P.S."/>
            <person name="Koehler S.I."/>
            <person name="Kunde Y."/>
            <person name="Gleasner C.D."/>
            <person name="You Mak K.T."/>
            <person name="Polle J."/>
            <person name="Hovde B.T."/>
            <person name="Starkenburg S.R."/>
        </authorList>
    </citation>
    <scope>NUCLEOTIDE SEQUENCE [LARGE SCALE GENOMIC DNA]</scope>
    <source>
        <strain evidence="3 4">DOE0152z</strain>
    </source>
</reference>
<dbReference type="PANTHER" id="PTHR47978">
    <property type="match status" value="1"/>
</dbReference>
<dbReference type="SMART" id="SM00173">
    <property type="entry name" value="RAS"/>
    <property type="match status" value="1"/>
</dbReference>
<gene>
    <name evidence="3" type="ORF">OEZ85_013799</name>
</gene>
<accession>A0ABY8U884</accession>
<evidence type="ECO:0000256" key="2">
    <source>
        <dbReference type="SAM" id="MobiDB-lite"/>
    </source>
</evidence>
<sequence length="219" mass="24673">MASNEERISSNAAASSTGPRGEELQLLTGSDGIKIILLGDSAVGKSKLVERFLQSSYKPHLLSTYALTLYKHTYKADDGTQLPVDIWDTAGQERFNSMHASYYYRAHACIMVFDVTRKLTYKNLDTWYEELQHHAPGIPTLVVANKIDIDYQVTQKSFKFAEKHGCPFFFVSASDGTNVVRIFNEAILQGIKWKLSPKEDLLLEALVPGVRLLRRRTLS</sequence>
<dbReference type="SMART" id="SM00176">
    <property type="entry name" value="RAN"/>
    <property type="match status" value="1"/>
</dbReference>
<dbReference type="InterPro" id="IPR001806">
    <property type="entry name" value="Small_GTPase"/>
</dbReference>
<name>A0ABY8U884_TETOB</name>
<evidence type="ECO:0000313" key="3">
    <source>
        <dbReference type="EMBL" id="WIA16868.1"/>
    </source>
</evidence>
<dbReference type="SMART" id="SM00175">
    <property type="entry name" value="RAB"/>
    <property type="match status" value="1"/>
</dbReference>
<dbReference type="NCBIfam" id="TIGR00231">
    <property type="entry name" value="small_GTP"/>
    <property type="match status" value="1"/>
</dbReference>
<organism evidence="3 4">
    <name type="scientific">Tetradesmus obliquus</name>
    <name type="common">Green alga</name>
    <name type="synonym">Acutodesmus obliquus</name>
    <dbReference type="NCBI Taxonomy" id="3088"/>
    <lineage>
        <taxon>Eukaryota</taxon>
        <taxon>Viridiplantae</taxon>
        <taxon>Chlorophyta</taxon>
        <taxon>core chlorophytes</taxon>
        <taxon>Chlorophyceae</taxon>
        <taxon>CS clade</taxon>
        <taxon>Sphaeropleales</taxon>
        <taxon>Scenedesmaceae</taxon>
        <taxon>Tetradesmus</taxon>
    </lineage>
</organism>
<keyword evidence="1" id="KW-0547">Nucleotide-binding</keyword>
<dbReference type="PROSITE" id="PS51419">
    <property type="entry name" value="RAB"/>
    <property type="match status" value="1"/>
</dbReference>
<dbReference type="Pfam" id="PF00071">
    <property type="entry name" value="Ras"/>
    <property type="match status" value="1"/>
</dbReference>
<keyword evidence="4" id="KW-1185">Reference proteome</keyword>
<dbReference type="PRINTS" id="PR00449">
    <property type="entry name" value="RASTRNSFRMNG"/>
</dbReference>